<dbReference type="PANTHER" id="PTHR28043">
    <property type="entry name" value="INCREASED RECOMBINATION CENTERS PROTEIN 6"/>
    <property type="match status" value="1"/>
</dbReference>
<dbReference type="GeneID" id="71983607"/>
<sequence length="302" mass="33823">MDDHKMNITHARRILFLGTRQSGALSIVNDLTGTAPSPDINGSTAGLTHEWDVKTAYYSATVPIWIDEVPDFEAWKEEFLKEEAKEVVDAVGAWIYCFERTEAGTSEEVEKGMRSIQEVVERHEGFGGEVVFLAVAKGNGVAGAGIGQEESEDKCIKSGFEYIDYSATGTNEFGEKVGFERLKEALETNEWATDDRDDELELDDMGFDGDDEDVFRGFARDEVEMTAELFGMKAALNQDDDEKIDTDDFMPPQRQKDQVDDLDRMMGKLLAIKEQSADLPEQQRKRLAAQAVKELVKENPNI</sequence>
<keyword evidence="2" id="KW-1185">Reference proteome</keyword>
<dbReference type="KEGG" id="ffu:CLAFUR5_03729"/>
<evidence type="ECO:0008006" key="3">
    <source>
        <dbReference type="Google" id="ProtNLM"/>
    </source>
</evidence>
<organism evidence="1 2">
    <name type="scientific">Passalora fulva</name>
    <name type="common">Tomato leaf mold</name>
    <name type="synonym">Cladosporium fulvum</name>
    <dbReference type="NCBI Taxonomy" id="5499"/>
    <lineage>
        <taxon>Eukaryota</taxon>
        <taxon>Fungi</taxon>
        <taxon>Dikarya</taxon>
        <taxon>Ascomycota</taxon>
        <taxon>Pezizomycotina</taxon>
        <taxon>Dothideomycetes</taxon>
        <taxon>Dothideomycetidae</taxon>
        <taxon>Mycosphaerellales</taxon>
        <taxon>Mycosphaerellaceae</taxon>
        <taxon>Fulvia</taxon>
    </lineage>
</organism>
<dbReference type="RefSeq" id="XP_047757891.1">
    <property type="nucleotide sequence ID" value="XM_047902877.1"/>
</dbReference>
<dbReference type="Proteomes" id="UP000756132">
    <property type="component" value="Chromosome 2"/>
</dbReference>
<reference evidence="1" key="2">
    <citation type="journal article" date="2022" name="Microb. Genom.">
        <title>A chromosome-scale genome assembly of the tomato pathogen Cladosporium fulvum reveals a compartmentalized genome architecture and the presence of a dispensable chromosome.</title>
        <authorList>
            <person name="Zaccaron A.Z."/>
            <person name="Chen L.H."/>
            <person name="Samaras A."/>
            <person name="Stergiopoulos I."/>
        </authorList>
    </citation>
    <scope>NUCLEOTIDE SEQUENCE</scope>
    <source>
        <strain evidence="1">Race5_Kim</strain>
    </source>
</reference>
<protein>
    <recommendedName>
        <fullName evidence="3">Increased recombination centers protein 6</fullName>
    </recommendedName>
</protein>
<dbReference type="InterPro" id="IPR034627">
    <property type="entry name" value="Irc6"/>
</dbReference>
<name>A0A9Q8L9Z5_PASFU</name>
<gene>
    <name evidence="1" type="ORF">CLAFUR5_03729</name>
</gene>
<evidence type="ECO:0000313" key="1">
    <source>
        <dbReference type="EMBL" id="UJO13525.1"/>
    </source>
</evidence>
<dbReference type="PANTHER" id="PTHR28043:SF1">
    <property type="entry name" value="INCREASED RECOMBINATION CENTERS PROTEIN 6"/>
    <property type="match status" value="1"/>
</dbReference>
<dbReference type="GO" id="GO:0030674">
    <property type="term" value="F:protein-macromolecule adaptor activity"/>
    <property type="evidence" value="ECO:0007669"/>
    <property type="project" value="TreeGrafter"/>
</dbReference>
<dbReference type="GO" id="GO:0016192">
    <property type="term" value="P:vesicle-mediated transport"/>
    <property type="evidence" value="ECO:0007669"/>
    <property type="project" value="InterPro"/>
</dbReference>
<evidence type="ECO:0000313" key="2">
    <source>
        <dbReference type="Proteomes" id="UP000756132"/>
    </source>
</evidence>
<dbReference type="AlphaFoldDB" id="A0A9Q8L9Z5"/>
<dbReference type="EMBL" id="CP090164">
    <property type="protein sequence ID" value="UJO13525.1"/>
    <property type="molecule type" value="Genomic_DNA"/>
</dbReference>
<accession>A0A9Q8L9Z5</accession>
<reference evidence="1" key="1">
    <citation type="submission" date="2021-12" db="EMBL/GenBank/DDBJ databases">
        <authorList>
            <person name="Zaccaron A."/>
            <person name="Stergiopoulos I."/>
        </authorList>
    </citation>
    <scope>NUCLEOTIDE SEQUENCE</scope>
    <source>
        <strain evidence="1">Race5_Kim</strain>
    </source>
</reference>
<dbReference type="OrthoDB" id="10261384at2759"/>
<dbReference type="Gene3D" id="3.40.50.11960">
    <property type="match status" value="1"/>
</dbReference>
<proteinExistence type="predicted"/>
<dbReference type="Pfam" id="PF10199">
    <property type="entry name" value="Adaptin_binding"/>
    <property type="match status" value="1"/>
</dbReference>